<evidence type="ECO:0000313" key="11">
    <source>
        <dbReference type="Proteomes" id="UP000235916"/>
    </source>
</evidence>
<evidence type="ECO:0000256" key="3">
    <source>
        <dbReference type="ARBA" id="ARBA00022669"/>
    </source>
</evidence>
<dbReference type="EMBL" id="POSP01000003">
    <property type="protein sequence ID" value="PND39014.1"/>
    <property type="molecule type" value="Genomic_DNA"/>
</dbReference>
<dbReference type="InterPro" id="IPR004302">
    <property type="entry name" value="Cellulose/chitin-bd_N"/>
</dbReference>
<feature type="region of interest" description="Disordered" evidence="5">
    <location>
        <begin position="46"/>
        <end position="66"/>
    </location>
</feature>
<evidence type="ECO:0000313" key="10">
    <source>
        <dbReference type="EMBL" id="PND39014.1"/>
    </source>
</evidence>
<feature type="chain" id="PRO_5014821766" evidence="6">
    <location>
        <begin position="20"/>
        <end position="468"/>
    </location>
</feature>
<reference evidence="10 11" key="1">
    <citation type="submission" date="2018-01" db="EMBL/GenBank/DDBJ databases">
        <title>Draft genome sequence of Paucibacter aquatile CR182 isolated from freshwater of the Nakdong River.</title>
        <authorList>
            <person name="Choi A."/>
            <person name="Chung E.J."/>
        </authorList>
    </citation>
    <scope>NUCLEOTIDE SEQUENCE [LARGE SCALE GENOMIC DNA]</scope>
    <source>
        <strain evidence="10 11">CR182</strain>
    </source>
</reference>
<evidence type="ECO:0000256" key="2">
    <source>
        <dbReference type="ARBA" id="ARBA00022525"/>
    </source>
</evidence>
<dbReference type="SUPFAM" id="SSF81296">
    <property type="entry name" value="E set domains"/>
    <property type="match status" value="1"/>
</dbReference>
<dbReference type="InterPro" id="IPR041029">
    <property type="entry name" value="GbpA_2"/>
</dbReference>
<dbReference type="CDD" id="cd21177">
    <property type="entry name" value="LPMO_AA10"/>
    <property type="match status" value="1"/>
</dbReference>
<accession>A0A2N8KZX2</accession>
<dbReference type="Pfam" id="PF21868">
    <property type="entry name" value="GbpA_D3"/>
    <property type="match status" value="1"/>
</dbReference>
<dbReference type="GO" id="GO:0005576">
    <property type="term" value="C:extracellular region"/>
    <property type="evidence" value="ECO:0007669"/>
    <property type="project" value="UniProtKB-SubCell"/>
</dbReference>
<feature type="domain" description="N-acetylglucosamine binding protein A" evidence="8">
    <location>
        <begin position="197"/>
        <end position="295"/>
    </location>
</feature>
<dbReference type="Gene3D" id="2.70.50.50">
    <property type="entry name" value="chitin-binding protein cbp21"/>
    <property type="match status" value="1"/>
</dbReference>
<comment type="subcellular location">
    <subcellularLocation>
        <location evidence="1">Secreted</location>
    </subcellularLocation>
</comment>
<keyword evidence="11" id="KW-1185">Reference proteome</keyword>
<keyword evidence="3" id="KW-0147">Chitin-binding</keyword>
<dbReference type="AlphaFoldDB" id="A0A2N8KZX2"/>
<evidence type="ECO:0000259" key="9">
    <source>
        <dbReference type="Pfam" id="PF21868"/>
    </source>
</evidence>
<dbReference type="InterPro" id="IPR014756">
    <property type="entry name" value="Ig_E-set"/>
</dbReference>
<feature type="domain" description="GlcNAc-binding protein A third" evidence="9">
    <location>
        <begin position="305"/>
        <end position="393"/>
    </location>
</feature>
<proteinExistence type="predicted"/>
<keyword evidence="2" id="KW-0964">Secreted</keyword>
<evidence type="ECO:0000256" key="1">
    <source>
        <dbReference type="ARBA" id="ARBA00004613"/>
    </source>
</evidence>
<dbReference type="Proteomes" id="UP000235916">
    <property type="component" value="Unassembled WGS sequence"/>
</dbReference>
<dbReference type="RefSeq" id="WP_102768931.1">
    <property type="nucleotide sequence ID" value="NZ_POSP01000003.1"/>
</dbReference>
<dbReference type="Pfam" id="PF03067">
    <property type="entry name" value="LPMO_10"/>
    <property type="match status" value="1"/>
</dbReference>
<keyword evidence="4 6" id="KW-0732">Signal</keyword>
<dbReference type="PANTHER" id="PTHR34823:SF1">
    <property type="entry name" value="CHITIN-BINDING TYPE-4 DOMAIN-CONTAINING PROTEIN"/>
    <property type="match status" value="1"/>
</dbReference>
<protein>
    <submittedName>
        <fullName evidence="10">N-acetylglucosamine-binding protein GbpA</fullName>
    </submittedName>
</protein>
<dbReference type="OrthoDB" id="3675244at2"/>
<name>A0A2N8KZX2_9BURK</name>
<dbReference type="FunFam" id="2.70.50.50:FF:000001">
    <property type="entry name" value="Chitin-binding protein"/>
    <property type="match status" value="1"/>
</dbReference>
<comment type="caution">
    <text evidence="10">The sequence shown here is derived from an EMBL/GenBank/DDBJ whole genome shotgun (WGS) entry which is preliminary data.</text>
</comment>
<sequence length="468" mass="50083">MRIRTLALGLLAATLPALATAHGYISAPESRSLLCSKGGNSNCGPIQYEPQSLEGPSGYPSGGPADGRLASAGLTQFGSMDEQTSTRWTKRAIKAGAQTFSWTFTANHATRNWRYYITRADWNPNTKLSRASFETQPFCTVDGGNRQPPKTVNHTCTVPARSGYQIILGVWEIADTPNSFYNMVDVSFDGTPPVTTWNPKGTIYPSVDLAAGDKVATRVFDTKGERPEFQTRIAIANATDGQRNTWPFLLASRINAEQSQLKAGQKAADGSISPAYGQNEVFVRSDSGLDRVEIQIDKAPPPNVDLLVNGVAAEYTAPTSGPLNLSFSVTAVGELDVTATLFDAAGNSKAQASVSLNNSGQTLNLALNPATAGAYNLVVKGSPKAGGNVLQKTYAITVKPAGTSTYDYVFPNSLASYKGGTKVLQPKNGKVYECKPFPYEGWCRQWSSNATAYEPGVGAHWSDAWIAR</sequence>
<dbReference type="GO" id="GO:0008061">
    <property type="term" value="F:chitin binding"/>
    <property type="evidence" value="ECO:0007669"/>
    <property type="project" value="UniProtKB-KW"/>
</dbReference>
<dbReference type="Gene3D" id="3.30.70.2150">
    <property type="match status" value="1"/>
</dbReference>
<dbReference type="NCBIfam" id="NF009690">
    <property type="entry name" value="PRK13211.1"/>
    <property type="match status" value="1"/>
</dbReference>
<evidence type="ECO:0000256" key="4">
    <source>
        <dbReference type="ARBA" id="ARBA00022729"/>
    </source>
</evidence>
<gene>
    <name evidence="10" type="ORF">C1O66_16760</name>
</gene>
<evidence type="ECO:0000256" key="6">
    <source>
        <dbReference type="SAM" id="SignalP"/>
    </source>
</evidence>
<dbReference type="PANTHER" id="PTHR34823">
    <property type="entry name" value="GLCNAC-BINDING PROTEIN A"/>
    <property type="match status" value="1"/>
</dbReference>
<evidence type="ECO:0000259" key="8">
    <source>
        <dbReference type="Pfam" id="PF18416"/>
    </source>
</evidence>
<dbReference type="InterPro" id="IPR051024">
    <property type="entry name" value="GlcNAc_Chitin_IntDeg"/>
</dbReference>
<dbReference type="Pfam" id="PF18416">
    <property type="entry name" value="GbpA_2"/>
    <property type="match status" value="1"/>
</dbReference>
<dbReference type="Gene3D" id="2.60.40.2550">
    <property type="match status" value="1"/>
</dbReference>
<organism evidence="10 11">
    <name type="scientific">Kinneretia aquatilis</name>
    <dbReference type="NCBI Taxonomy" id="2070761"/>
    <lineage>
        <taxon>Bacteria</taxon>
        <taxon>Pseudomonadati</taxon>
        <taxon>Pseudomonadota</taxon>
        <taxon>Betaproteobacteria</taxon>
        <taxon>Burkholderiales</taxon>
        <taxon>Sphaerotilaceae</taxon>
        <taxon>Roseateles</taxon>
    </lineage>
</organism>
<evidence type="ECO:0000256" key="5">
    <source>
        <dbReference type="SAM" id="MobiDB-lite"/>
    </source>
</evidence>
<evidence type="ECO:0000259" key="7">
    <source>
        <dbReference type="Pfam" id="PF03067"/>
    </source>
</evidence>
<feature type="signal peptide" evidence="6">
    <location>
        <begin position="1"/>
        <end position="19"/>
    </location>
</feature>
<feature type="domain" description="Chitin-binding type-4" evidence="7">
    <location>
        <begin position="22"/>
        <end position="186"/>
    </location>
</feature>
<dbReference type="InterPro" id="IPR054063">
    <property type="entry name" value="GbpA_D3"/>
</dbReference>